<keyword evidence="7" id="KW-0998">Cell outer membrane</keyword>
<evidence type="ECO:0000256" key="1">
    <source>
        <dbReference type="ARBA" id="ARBA00004442"/>
    </source>
</evidence>
<keyword evidence="6" id="KW-0472">Membrane</keyword>
<dbReference type="Gene3D" id="1.20.1600.10">
    <property type="entry name" value="Outer membrane efflux proteins (OEP)"/>
    <property type="match status" value="1"/>
</dbReference>
<dbReference type="GO" id="GO:0015288">
    <property type="term" value="F:porin activity"/>
    <property type="evidence" value="ECO:0007669"/>
    <property type="project" value="TreeGrafter"/>
</dbReference>
<accession>A0AAE7BA60</accession>
<dbReference type="AlphaFoldDB" id="A0AAE7BA60"/>
<evidence type="ECO:0000256" key="2">
    <source>
        <dbReference type="ARBA" id="ARBA00007613"/>
    </source>
</evidence>
<protein>
    <submittedName>
        <fullName evidence="9">RND family efflux system, outer membrane channel protein, TolC family</fullName>
    </submittedName>
</protein>
<proteinExistence type="inferred from homology"/>
<evidence type="ECO:0000313" key="10">
    <source>
        <dbReference type="Proteomes" id="UP000503482"/>
    </source>
</evidence>
<dbReference type="GO" id="GO:1990281">
    <property type="term" value="C:efflux pump complex"/>
    <property type="evidence" value="ECO:0007669"/>
    <property type="project" value="TreeGrafter"/>
</dbReference>
<dbReference type="Proteomes" id="UP000503482">
    <property type="component" value="Chromosome"/>
</dbReference>
<keyword evidence="8" id="KW-0175">Coiled coil</keyword>
<dbReference type="InterPro" id="IPR051906">
    <property type="entry name" value="TolC-like"/>
</dbReference>
<dbReference type="PANTHER" id="PTHR30026">
    <property type="entry name" value="OUTER MEMBRANE PROTEIN TOLC"/>
    <property type="match status" value="1"/>
</dbReference>
<keyword evidence="4" id="KW-1134">Transmembrane beta strand</keyword>
<gene>
    <name evidence="9" type="ORF">AVENP_1842</name>
</gene>
<evidence type="ECO:0000256" key="5">
    <source>
        <dbReference type="ARBA" id="ARBA00022692"/>
    </source>
</evidence>
<comment type="similarity">
    <text evidence="2">Belongs to the outer membrane factor (OMF) (TC 1.B.17) family.</text>
</comment>
<reference evidence="9 10" key="1">
    <citation type="submission" date="2020-05" db="EMBL/GenBank/DDBJ databases">
        <title>Complete genome sequencing of Campylobacter and Arcobacter type strains.</title>
        <authorList>
            <person name="Miller W.G."/>
            <person name="Yee E."/>
        </authorList>
    </citation>
    <scope>NUCLEOTIDE SEQUENCE [LARGE SCALE GENOMIC DNA]</scope>
    <source>
        <strain evidence="9 10">LMG 26156</strain>
    </source>
</reference>
<dbReference type="PANTHER" id="PTHR30026:SF21">
    <property type="entry name" value="SLR1270 PROTEIN"/>
    <property type="match status" value="1"/>
</dbReference>
<dbReference type="GO" id="GO:0015562">
    <property type="term" value="F:efflux transmembrane transporter activity"/>
    <property type="evidence" value="ECO:0007669"/>
    <property type="project" value="InterPro"/>
</dbReference>
<feature type="coiled-coil region" evidence="8">
    <location>
        <begin position="340"/>
        <end position="395"/>
    </location>
</feature>
<keyword evidence="3" id="KW-0813">Transport</keyword>
<keyword evidence="5" id="KW-0812">Transmembrane</keyword>
<evidence type="ECO:0000256" key="7">
    <source>
        <dbReference type="ARBA" id="ARBA00023237"/>
    </source>
</evidence>
<name>A0AAE7BA60_9BACT</name>
<organism evidence="9 10">
    <name type="scientific">Arcobacter venerupis</name>
    <dbReference type="NCBI Taxonomy" id="1054033"/>
    <lineage>
        <taxon>Bacteria</taxon>
        <taxon>Pseudomonadati</taxon>
        <taxon>Campylobacterota</taxon>
        <taxon>Epsilonproteobacteria</taxon>
        <taxon>Campylobacterales</taxon>
        <taxon>Arcobacteraceae</taxon>
        <taxon>Arcobacter</taxon>
    </lineage>
</organism>
<evidence type="ECO:0000313" key="9">
    <source>
        <dbReference type="EMBL" id="QKF67386.1"/>
    </source>
</evidence>
<evidence type="ECO:0000256" key="8">
    <source>
        <dbReference type="SAM" id="Coils"/>
    </source>
</evidence>
<keyword evidence="10" id="KW-1185">Reference proteome</keyword>
<dbReference type="GO" id="GO:0009279">
    <property type="term" value="C:cell outer membrane"/>
    <property type="evidence" value="ECO:0007669"/>
    <property type="project" value="UniProtKB-SubCell"/>
</dbReference>
<dbReference type="RefSeq" id="WP_128358048.1">
    <property type="nucleotide sequence ID" value="NZ_CP053840.1"/>
</dbReference>
<evidence type="ECO:0000256" key="6">
    <source>
        <dbReference type="ARBA" id="ARBA00023136"/>
    </source>
</evidence>
<dbReference type="Pfam" id="PF02321">
    <property type="entry name" value="OEP"/>
    <property type="match status" value="2"/>
</dbReference>
<dbReference type="KEGG" id="avp:AVENP_1842"/>
<evidence type="ECO:0000256" key="4">
    <source>
        <dbReference type="ARBA" id="ARBA00022452"/>
    </source>
</evidence>
<sequence>MHKIYLFLLFSTLTYAQSVNFDKVLEQTLKNSKDLKQQELNFDSSKLDSKMIDSINYGKLSITEEISRTNHAGYVFNSKLSSREATFNDFGAGQFQGSNSLNVQPDNLNYPDARNNFNTKLIYEIPLFTGFKLSNQKDILKLQEKANEIKYNLDKKELSLEVLKAYNSAVVAKDFTKALEKAKIAIMQISKSALAFHKEGLTTKIDVNEAKVYELNINSQLIEASNNFQLALAYLRFLSSDDSISDVEALENISFEIPQENLLYTQALESRDEIKIQDIQINASKKNIDIANSAYYPSVYSHLEYGFNDDTLTLDDDKDYYMALVGVNLTLFDNTRNIEKQKSKIEYAKASLNKEKLKDAIKLELKKTTLNLETKEKILKEKMEAKNLANEVLEQSKLLYQNHLISMTTLLSQEANYRKQEALLIEARYEKSLALAKINLALGKNINKENKQ</sequence>
<dbReference type="EMBL" id="CP053840">
    <property type="protein sequence ID" value="QKF67386.1"/>
    <property type="molecule type" value="Genomic_DNA"/>
</dbReference>
<comment type="subcellular location">
    <subcellularLocation>
        <location evidence="1">Cell outer membrane</location>
    </subcellularLocation>
</comment>
<dbReference type="SUPFAM" id="SSF56954">
    <property type="entry name" value="Outer membrane efflux proteins (OEP)"/>
    <property type="match status" value="1"/>
</dbReference>
<dbReference type="InterPro" id="IPR003423">
    <property type="entry name" value="OMP_efflux"/>
</dbReference>
<evidence type="ECO:0000256" key="3">
    <source>
        <dbReference type="ARBA" id="ARBA00022448"/>
    </source>
</evidence>